<proteinExistence type="predicted"/>
<gene>
    <name evidence="2" type="ORF">AAHA92_28676</name>
</gene>
<keyword evidence="1" id="KW-1133">Transmembrane helix</keyword>
<dbReference type="AlphaFoldDB" id="A0ABD1FYC5"/>
<dbReference type="PANTHER" id="PTHR33600:SF5">
    <property type="entry name" value="PLASTID DIVISION PROTEIN PDV1"/>
    <property type="match status" value="1"/>
</dbReference>
<organism evidence="2 3">
    <name type="scientific">Salvia divinorum</name>
    <name type="common">Maria pastora</name>
    <name type="synonym">Diviner's sage</name>
    <dbReference type="NCBI Taxonomy" id="28513"/>
    <lineage>
        <taxon>Eukaryota</taxon>
        <taxon>Viridiplantae</taxon>
        <taxon>Streptophyta</taxon>
        <taxon>Embryophyta</taxon>
        <taxon>Tracheophyta</taxon>
        <taxon>Spermatophyta</taxon>
        <taxon>Magnoliopsida</taxon>
        <taxon>eudicotyledons</taxon>
        <taxon>Gunneridae</taxon>
        <taxon>Pentapetalae</taxon>
        <taxon>asterids</taxon>
        <taxon>lamiids</taxon>
        <taxon>Lamiales</taxon>
        <taxon>Lamiaceae</taxon>
        <taxon>Nepetoideae</taxon>
        <taxon>Mentheae</taxon>
        <taxon>Salviinae</taxon>
        <taxon>Salvia</taxon>
        <taxon>Salvia subgen. Calosphace</taxon>
    </lineage>
</organism>
<keyword evidence="1" id="KW-0472">Membrane</keyword>
<reference evidence="2 3" key="1">
    <citation type="submission" date="2024-06" db="EMBL/GenBank/DDBJ databases">
        <title>A chromosome level genome sequence of Diviner's sage (Salvia divinorum).</title>
        <authorList>
            <person name="Ford S.A."/>
            <person name="Ro D.-K."/>
            <person name="Ness R.W."/>
            <person name="Phillips M.A."/>
        </authorList>
    </citation>
    <scope>NUCLEOTIDE SEQUENCE [LARGE SCALE GENOMIC DNA]</scope>
    <source>
        <strain evidence="2">SAF-2024a</strain>
        <tissue evidence="2">Leaf</tissue>
    </source>
</reference>
<evidence type="ECO:0000313" key="3">
    <source>
        <dbReference type="Proteomes" id="UP001567538"/>
    </source>
</evidence>
<dbReference type="Proteomes" id="UP001567538">
    <property type="component" value="Unassembled WGS sequence"/>
</dbReference>
<keyword evidence="3" id="KW-1185">Reference proteome</keyword>
<keyword evidence="1" id="KW-0812">Transmembrane</keyword>
<accession>A0ABD1FYC5</accession>
<sequence>MELKNHDKLQILADKTLGLHQKINNIINEHSFNLCSHCSSHGLYCIVADSSPDESERLIAISVSLKELHSLILSLEKVRSNHKRQRDEALGRIKESREVVRERVRRWSKEERENEGVIAEVIEFVGDGEGSDGFLWEMDDKIQQQKKKRSVNGIYRFLVGTARFGLEFSVVFATIYMRFELARKHKNEDMNDSRIQAQFNGDADVHLDVLCGRG</sequence>
<evidence type="ECO:0000313" key="2">
    <source>
        <dbReference type="EMBL" id="KAL1535958.1"/>
    </source>
</evidence>
<dbReference type="PANTHER" id="PTHR33600">
    <property type="entry name" value="PLASTID DIVISION PROTEIN PDV2"/>
    <property type="match status" value="1"/>
</dbReference>
<comment type="caution">
    <text evidence="2">The sequence shown here is derived from an EMBL/GenBank/DDBJ whole genome shotgun (WGS) entry which is preliminary data.</text>
</comment>
<evidence type="ECO:0000256" key="1">
    <source>
        <dbReference type="SAM" id="Phobius"/>
    </source>
</evidence>
<feature type="transmembrane region" description="Helical" evidence="1">
    <location>
        <begin position="154"/>
        <end position="176"/>
    </location>
</feature>
<protein>
    <submittedName>
        <fullName evidence="2">Uncharacterized protein</fullName>
    </submittedName>
</protein>
<dbReference type="InterPro" id="IPR038939">
    <property type="entry name" value="PDV1/PDV2"/>
</dbReference>
<name>A0ABD1FYC5_SALDI</name>
<dbReference type="EMBL" id="JBEAFC010000011">
    <property type="protein sequence ID" value="KAL1535958.1"/>
    <property type="molecule type" value="Genomic_DNA"/>
</dbReference>